<feature type="transmembrane region" description="Helical" evidence="6">
    <location>
        <begin position="169"/>
        <end position="188"/>
    </location>
</feature>
<dbReference type="AlphaFoldDB" id="A0A265N883"/>
<feature type="transmembrane region" description="Helical" evidence="6">
    <location>
        <begin position="413"/>
        <end position="431"/>
    </location>
</feature>
<evidence type="ECO:0000256" key="4">
    <source>
        <dbReference type="ARBA" id="ARBA00022989"/>
    </source>
</evidence>
<comment type="subcellular location">
    <subcellularLocation>
        <location evidence="1">Cell membrane</location>
        <topology evidence="1">Multi-pass membrane protein</topology>
    </subcellularLocation>
</comment>
<dbReference type="InterPro" id="IPR050833">
    <property type="entry name" value="Poly_Biosynth_Transport"/>
</dbReference>
<feature type="transmembrane region" description="Helical" evidence="6">
    <location>
        <begin position="81"/>
        <end position="106"/>
    </location>
</feature>
<feature type="transmembrane region" description="Helical" evidence="6">
    <location>
        <begin position="437"/>
        <end position="459"/>
    </location>
</feature>
<dbReference type="PANTHER" id="PTHR30250:SF11">
    <property type="entry name" value="O-ANTIGEN TRANSPORTER-RELATED"/>
    <property type="match status" value="1"/>
</dbReference>
<feature type="transmembrane region" description="Helical" evidence="6">
    <location>
        <begin position="141"/>
        <end position="163"/>
    </location>
</feature>
<keyword evidence="4 6" id="KW-1133">Transmembrane helix</keyword>
<organism evidence="7 8">
    <name type="scientific">Virgibacillus indicus</name>
    <dbReference type="NCBI Taxonomy" id="2024554"/>
    <lineage>
        <taxon>Bacteria</taxon>
        <taxon>Bacillati</taxon>
        <taxon>Bacillota</taxon>
        <taxon>Bacilli</taxon>
        <taxon>Bacillales</taxon>
        <taxon>Bacillaceae</taxon>
        <taxon>Virgibacillus</taxon>
    </lineage>
</organism>
<evidence type="ECO:0000313" key="7">
    <source>
        <dbReference type="EMBL" id="OZU88240.1"/>
    </source>
</evidence>
<protein>
    <submittedName>
        <fullName evidence="7">Uncharacterized protein</fullName>
    </submittedName>
</protein>
<keyword evidence="8" id="KW-1185">Reference proteome</keyword>
<feature type="transmembrane region" description="Helical" evidence="6">
    <location>
        <begin position="322"/>
        <end position="346"/>
    </location>
</feature>
<dbReference type="Proteomes" id="UP000216498">
    <property type="component" value="Unassembled WGS sequence"/>
</dbReference>
<accession>A0A265N883</accession>
<evidence type="ECO:0000256" key="3">
    <source>
        <dbReference type="ARBA" id="ARBA00022692"/>
    </source>
</evidence>
<dbReference type="InterPro" id="IPR002797">
    <property type="entry name" value="Polysacc_synth"/>
</dbReference>
<evidence type="ECO:0000313" key="8">
    <source>
        <dbReference type="Proteomes" id="UP000216498"/>
    </source>
</evidence>
<evidence type="ECO:0000256" key="5">
    <source>
        <dbReference type="ARBA" id="ARBA00023136"/>
    </source>
</evidence>
<reference evidence="7 8" key="1">
    <citation type="submission" date="2017-08" db="EMBL/GenBank/DDBJ databases">
        <title>Virgibacillus indicus sp. nov. and Virgibacillus profoundi sp. nov, two moderately halophilic bacteria isolated from marine sediment by using the Microfluidic Streak Plate.</title>
        <authorList>
            <person name="Xu B."/>
            <person name="Hu B."/>
            <person name="Wang J."/>
            <person name="Zhu Y."/>
            <person name="Huang L."/>
            <person name="Du W."/>
            <person name="Huang Y."/>
        </authorList>
    </citation>
    <scope>NUCLEOTIDE SEQUENCE [LARGE SCALE GENOMIC DNA]</scope>
    <source>
        <strain evidence="7 8">IO3-P2-C2</strain>
    </source>
</reference>
<evidence type="ECO:0000256" key="1">
    <source>
        <dbReference type="ARBA" id="ARBA00004651"/>
    </source>
</evidence>
<feature type="transmembrane region" description="Helical" evidence="6">
    <location>
        <begin position="112"/>
        <end position="129"/>
    </location>
</feature>
<sequence length="468" mass="53253">MESNAYKKLLNNTLIFAIGNLGSKGITLLLVPLYTFHLTQTEYGLVDLFQVTITLLVPIVSLSIFEAVLRFVMDDEDVSAVFTNCLFITSISSLIILLLSTIFFSIGFMRDFLPYIAIIIILQLFYSLYTQFVRGLGMVGLFAISGLLMSLVVLIMNLLFIVWLELGVIGYLVSMILGLFTSLIYININVNSLKYINLSSISINLNKRLLKYSLPLMPNTLMWWIINASSRFFILLFAGTSYNGLFATASKIPSILSLFNTIFFKAWELSAIEEYDSKNKKNIYSNIFNYYQQFLFIVLASILLFLKTIFEFLIGKDFYDAWIYVPFLLIGVLFSSFSSFLGTNYIASKETKGVFKTSIIGGTTSLVLNIITIPLLGVIGASISSMISFMVMTIIRLYDTKKYIVIEYNYKKIFLNFGLIFLQVIILYLNLERSLEYTLNLIIFSFLLINNKEIIKGILSFTSKKIKK</sequence>
<evidence type="ECO:0000256" key="6">
    <source>
        <dbReference type="SAM" id="Phobius"/>
    </source>
</evidence>
<feature type="transmembrane region" description="Helical" evidence="6">
    <location>
        <begin position="290"/>
        <end position="310"/>
    </location>
</feature>
<comment type="caution">
    <text evidence="7">The sequence shown here is derived from an EMBL/GenBank/DDBJ whole genome shotgun (WGS) entry which is preliminary data.</text>
</comment>
<feature type="transmembrane region" description="Helical" evidence="6">
    <location>
        <begin position="12"/>
        <end position="36"/>
    </location>
</feature>
<proteinExistence type="predicted"/>
<keyword evidence="3 6" id="KW-0812">Transmembrane</keyword>
<feature type="transmembrane region" description="Helical" evidence="6">
    <location>
        <begin position="366"/>
        <end position="392"/>
    </location>
</feature>
<gene>
    <name evidence="7" type="ORF">CIL03_11335</name>
</gene>
<dbReference type="RefSeq" id="WP_094885979.1">
    <property type="nucleotide sequence ID" value="NZ_NPMS01000005.1"/>
</dbReference>
<dbReference type="PANTHER" id="PTHR30250">
    <property type="entry name" value="PST FAMILY PREDICTED COLANIC ACID TRANSPORTER"/>
    <property type="match status" value="1"/>
</dbReference>
<dbReference type="EMBL" id="NPMS01000005">
    <property type="protein sequence ID" value="OZU88240.1"/>
    <property type="molecule type" value="Genomic_DNA"/>
</dbReference>
<keyword evidence="2" id="KW-1003">Cell membrane</keyword>
<dbReference type="GO" id="GO:0005886">
    <property type="term" value="C:plasma membrane"/>
    <property type="evidence" value="ECO:0007669"/>
    <property type="project" value="UniProtKB-SubCell"/>
</dbReference>
<evidence type="ECO:0000256" key="2">
    <source>
        <dbReference type="ARBA" id="ARBA00022475"/>
    </source>
</evidence>
<keyword evidence="5 6" id="KW-0472">Membrane</keyword>
<feature type="transmembrane region" description="Helical" evidence="6">
    <location>
        <begin position="48"/>
        <end position="69"/>
    </location>
</feature>
<name>A0A265N883_9BACI</name>
<dbReference type="Pfam" id="PF01943">
    <property type="entry name" value="Polysacc_synt"/>
    <property type="match status" value="1"/>
</dbReference>
<dbReference type="OrthoDB" id="3249502at2"/>